<dbReference type="Proteomes" id="UP000053328">
    <property type="component" value="Unassembled WGS sequence"/>
</dbReference>
<name>A0A0D2B3G1_9EURO</name>
<organism evidence="2 3">
    <name type="scientific">Exophiala spinifera</name>
    <dbReference type="NCBI Taxonomy" id="91928"/>
    <lineage>
        <taxon>Eukaryota</taxon>
        <taxon>Fungi</taxon>
        <taxon>Dikarya</taxon>
        <taxon>Ascomycota</taxon>
        <taxon>Pezizomycotina</taxon>
        <taxon>Eurotiomycetes</taxon>
        <taxon>Chaetothyriomycetidae</taxon>
        <taxon>Chaetothyriales</taxon>
        <taxon>Herpotrichiellaceae</taxon>
        <taxon>Exophiala</taxon>
    </lineage>
</organism>
<dbReference type="SUPFAM" id="SSF52833">
    <property type="entry name" value="Thioredoxin-like"/>
    <property type="match status" value="1"/>
</dbReference>
<proteinExistence type="inferred from homology"/>
<dbReference type="Gene3D" id="3.40.30.10">
    <property type="entry name" value="Glutaredoxin"/>
    <property type="match status" value="1"/>
</dbReference>
<reference evidence="2 3" key="1">
    <citation type="submission" date="2015-01" db="EMBL/GenBank/DDBJ databases">
        <title>The Genome Sequence of Exophiala spinifera CBS89968.</title>
        <authorList>
            <consortium name="The Broad Institute Genomics Platform"/>
            <person name="Cuomo C."/>
            <person name="de Hoog S."/>
            <person name="Gorbushina A."/>
            <person name="Stielow B."/>
            <person name="Teixiera M."/>
            <person name="Abouelleil A."/>
            <person name="Chapman S.B."/>
            <person name="Priest M."/>
            <person name="Young S.K."/>
            <person name="Wortman J."/>
            <person name="Nusbaum C."/>
            <person name="Birren B."/>
        </authorList>
    </citation>
    <scope>NUCLEOTIDE SEQUENCE [LARGE SCALE GENOMIC DNA]</scope>
    <source>
        <strain evidence="2 3">CBS 89968</strain>
    </source>
</reference>
<keyword evidence="3" id="KW-1185">Reference proteome</keyword>
<evidence type="ECO:0000313" key="2">
    <source>
        <dbReference type="EMBL" id="KIW13185.1"/>
    </source>
</evidence>
<protein>
    <recommendedName>
        <fullName evidence="1">Glutaredoxin-like protein</fullName>
    </recommendedName>
</protein>
<dbReference type="PANTHER" id="PTHR33558">
    <property type="entry name" value="GLUTAREDOXIN-LIKE PROTEIN C5ORF63 HOMOLOG"/>
    <property type="match status" value="1"/>
</dbReference>
<dbReference type="RefSeq" id="XP_016233401.1">
    <property type="nucleotide sequence ID" value="XM_016382698.1"/>
</dbReference>
<dbReference type="VEuPathDB" id="FungiDB:PV08_08372"/>
<dbReference type="InterPro" id="IPR036249">
    <property type="entry name" value="Thioredoxin-like_sf"/>
</dbReference>
<gene>
    <name evidence="2" type="ORF">PV08_08372</name>
</gene>
<dbReference type="OrthoDB" id="429967at2759"/>
<dbReference type="PANTHER" id="PTHR33558:SF1">
    <property type="entry name" value="GLUTAREDOXIN-LIKE PROTEIN C5ORF63 HOMOLOG"/>
    <property type="match status" value="1"/>
</dbReference>
<dbReference type="InterPro" id="IPR008554">
    <property type="entry name" value="Glutaredoxin-like"/>
</dbReference>
<comment type="similarity">
    <text evidence="1">Belongs to the glutaredoxin family.</text>
</comment>
<keyword evidence="1" id="KW-0813">Transport</keyword>
<dbReference type="InterPro" id="IPR052565">
    <property type="entry name" value="Glutaredoxin-like_YDR286C"/>
</dbReference>
<dbReference type="AlphaFoldDB" id="A0A0D2B3G1"/>
<keyword evidence="1" id="KW-0249">Electron transport</keyword>
<evidence type="ECO:0000313" key="3">
    <source>
        <dbReference type="Proteomes" id="UP000053328"/>
    </source>
</evidence>
<dbReference type="Pfam" id="PF05768">
    <property type="entry name" value="Glrx-like"/>
    <property type="match status" value="1"/>
</dbReference>
<sequence length="104" mass="12047">MRPSPVLRALRLTLFTRPDCGLCDVAKARLMEVRQQRTVDYSEINIDTPEQKQWKNVYDYDVPVLHIDKDVSRAPTLNAAKKLMHRFTTEEVTKAVDEVEQATM</sequence>
<dbReference type="HOGENOM" id="CLU_125054_0_2_1"/>
<dbReference type="GeneID" id="27335455"/>
<dbReference type="EMBL" id="KN847497">
    <property type="protein sequence ID" value="KIW13185.1"/>
    <property type="molecule type" value="Genomic_DNA"/>
</dbReference>
<evidence type="ECO:0000256" key="1">
    <source>
        <dbReference type="RuleBase" id="RU363082"/>
    </source>
</evidence>
<accession>A0A0D2B3G1</accession>